<protein>
    <recommendedName>
        <fullName evidence="2 9">Transcription elongation factor GreA</fullName>
    </recommendedName>
    <alternativeName>
        <fullName evidence="8 9">Transcript cleavage factor GreA</fullName>
    </alternativeName>
</protein>
<evidence type="ECO:0000256" key="7">
    <source>
        <dbReference type="ARBA" id="ARBA00024916"/>
    </source>
</evidence>
<dbReference type="GO" id="GO:0006354">
    <property type="term" value="P:DNA-templated transcription elongation"/>
    <property type="evidence" value="ECO:0007669"/>
    <property type="project" value="TreeGrafter"/>
</dbReference>
<dbReference type="SUPFAM" id="SSF54534">
    <property type="entry name" value="FKBP-like"/>
    <property type="match status" value="1"/>
</dbReference>
<name>A0A9D0Z6K3_9FIRM</name>
<feature type="domain" description="Transcription elongation factor GreA/GreB N-terminal" evidence="12">
    <location>
        <begin position="38"/>
        <end position="107"/>
    </location>
</feature>
<dbReference type="PIRSF" id="PIRSF006092">
    <property type="entry name" value="GreA_GreB"/>
    <property type="match status" value="1"/>
</dbReference>
<dbReference type="GO" id="GO:0032784">
    <property type="term" value="P:regulation of DNA-templated transcription elongation"/>
    <property type="evidence" value="ECO:0007669"/>
    <property type="project" value="UniProtKB-UniRule"/>
</dbReference>
<keyword evidence="13" id="KW-0648">Protein biosynthesis</keyword>
<dbReference type="AlphaFoldDB" id="A0A9D0Z6K3"/>
<comment type="similarity">
    <text evidence="1 9 10">Belongs to the GreA/GreB family.</text>
</comment>
<dbReference type="HAMAP" id="MF_00105">
    <property type="entry name" value="GreA_GreB"/>
    <property type="match status" value="1"/>
</dbReference>
<dbReference type="FunFam" id="3.10.50.30:FF:000001">
    <property type="entry name" value="Transcription elongation factor GreA"/>
    <property type="match status" value="1"/>
</dbReference>
<dbReference type="PANTHER" id="PTHR30437:SF4">
    <property type="entry name" value="TRANSCRIPTION ELONGATION FACTOR GREA"/>
    <property type="match status" value="1"/>
</dbReference>
<dbReference type="InterPro" id="IPR036953">
    <property type="entry name" value="GreA/GreB_C_sf"/>
</dbReference>
<keyword evidence="3 9" id="KW-0805">Transcription regulation</keyword>
<accession>A0A9D0Z6K3</accession>
<comment type="function">
    <text evidence="7 9 10">Necessary for efficient RNA polymerase transcription elongation past template-encoded arresting sites. The arresting sites in DNA have the property of trapping a certain fraction of elongating RNA polymerases that pass through, resulting in locked ternary complexes. Cleavage of the nascent transcript by cleavage factors such as GreA or GreB allows the resumption of elongation from the new 3'terminus. GreA releases sequences of 2 to 3 nucleotides.</text>
</comment>
<dbReference type="Gene3D" id="3.10.50.30">
    <property type="entry name" value="Transcription elongation factor, GreA/GreB, C-terminal domain"/>
    <property type="match status" value="1"/>
</dbReference>
<dbReference type="EMBL" id="DVFN01000007">
    <property type="protein sequence ID" value="HIQ68788.1"/>
    <property type="molecule type" value="Genomic_DNA"/>
</dbReference>
<evidence type="ECO:0000256" key="3">
    <source>
        <dbReference type="ARBA" id="ARBA00023015"/>
    </source>
</evidence>
<feature type="domain" description="Transcription elongation factor GreA/GreB C-terminal" evidence="11">
    <location>
        <begin position="114"/>
        <end position="188"/>
    </location>
</feature>
<feature type="coiled-coil region" evidence="9">
    <location>
        <begin position="44"/>
        <end position="101"/>
    </location>
</feature>
<dbReference type="InterPro" id="IPR036805">
    <property type="entry name" value="Tscrpt_elong_fac_GreA/B_N_sf"/>
</dbReference>
<dbReference type="InterPro" id="IPR023459">
    <property type="entry name" value="Tscrpt_elong_fac_GreA/B_fam"/>
</dbReference>
<keyword evidence="4 9" id="KW-0175">Coiled coil</keyword>
<dbReference type="NCBIfam" id="TIGR01462">
    <property type="entry name" value="greA"/>
    <property type="match status" value="1"/>
</dbReference>
<dbReference type="FunFam" id="1.10.287.180:FF:000001">
    <property type="entry name" value="Transcription elongation factor GreA"/>
    <property type="match status" value="1"/>
</dbReference>
<dbReference type="GO" id="GO:0003746">
    <property type="term" value="F:translation elongation factor activity"/>
    <property type="evidence" value="ECO:0007669"/>
    <property type="project" value="UniProtKB-KW"/>
</dbReference>
<proteinExistence type="inferred from homology"/>
<organism evidence="13 14">
    <name type="scientific">Candidatus Avoscillospira stercorigallinarum</name>
    <dbReference type="NCBI Taxonomy" id="2840708"/>
    <lineage>
        <taxon>Bacteria</taxon>
        <taxon>Bacillati</taxon>
        <taxon>Bacillota</taxon>
        <taxon>Clostridia</taxon>
        <taxon>Eubacteriales</taxon>
        <taxon>Oscillospiraceae</taxon>
        <taxon>Oscillospiraceae incertae sedis</taxon>
        <taxon>Candidatus Avoscillospira</taxon>
    </lineage>
</organism>
<comment type="caution">
    <text evidence="13">The sequence shown here is derived from an EMBL/GenBank/DDBJ whole genome shotgun (WGS) entry which is preliminary data.</text>
</comment>
<reference evidence="13" key="2">
    <citation type="journal article" date="2021" name="PeerJ">
        <title>Extensive microbial diversity within the chicken gut microbiome revealed by metagenomics and culture.</title>
        <authorList>
            <person name="Gilroy R."/>
            <person name="Ravi A."/>
            <person name="Getino M."/>
            <person name="Pursley I."/>
            <person name="Horton D.L."/>
            <person name="Alikhan N.F."/>
            <person name="Baker D."/>
            <person name="Gharbi K."/>
            <person name="Hall N."/>
            <person name="Watson M."/>
            <person name="Adriaenssens E.M."/>
            <person name="Foster-Nyarko E."/>
            <person name="Jarju S."/>
            <person name="Secka A."/>
            <person name="Antonio M."/>
            <person name="Oren A."/>
            <person name="Chaudhuri R.R."/>
            <person name="La Ragione R."/>
            <person name="Hildebrand F."/>
            <person name="Pallen M.J."/>
        </authorList>
    </citation>
    <scope>NUCLEOTIDE SEQUENCE</scope>
    <source>
        <strain evidence="13">ChiSjej2B20-13462</strain>
    </source>
</reference>
<dbReference type="GO" id="GO:0003677">
    <property type="term" value="F:DNA binding"/>
    <property type="evidence" value="ECO:0007669"/>
    <property type="project" value="UniProtKB-UniRule"/>
</dbReference>
<evidence type="ECO:0000259" key="11">
    <source>
        <dbReference type="Pfam" id="PF01272"/>
    </source>
</evidence>
<dbReference type="InterPro" id="IPR022691">
    <property type="entry name" value="Tscrpt_elong_fac_GreA/B_N"/>
</dbReference>
<evidence type="ECO:0000256" key="2">
    <source>
        <dbReference type="ARBA" id="ARBA00013729"/>
    </source>
</evidence>
<evidence type="ECO:0000256" key="8">
    <source>
        <dbReference type="ARBA" id="ARBA00030776"/>
    </source>
</evidence>
<dbReference type="InterPro" id="IPR001437">
    <property type="entry name" value="Tscrpt_elong_fac_GreA/B_C"/>
</dbReference>
<sequence length="189" mass="20563">MSTVQTGGYFEPCCDSAPRAEAGAANRKDGSLVAREYKITSARLKELETELNYLKTTREKEVAEQIKEARSFGDLSENSEYDEAKNEQAKLYGRIAEVENILANAVIIEENDEPAGHVGLGCRVQVMDLDLGEEETYTIVGSQEADPLNGCISDDSPFGRAMVGKGQGDVVEVEAPVGVLRFRILSVAK</sequence>
<evidence type="ECO:0000256" key="5">
    <source>
        <dbReference type="ARBA" id="ARBA00023125"/>
    </source>
</evidence>
<dbReference type="Pfam" id="PF01272">
    <property type="entry name" value="GreA_GreB"/>
    <property type="match status" value="1"/>
</dbReference>
<dbReference type="Proteomes" id="UP000886874">
    <property type="component" value="Unassembled WGS sequence"/>
</dbReference>
<evidence type="ECO:0000256" key="10">
    <source>
        <dbReference type="RuleBase" id="RU000556"/>
    </source>
</evidence>
<dbReference type="InterPro" id="IPR018151">
    <property type="entry name" value="TF_GreA/GreB_CS"/>
</dbReference>
<dbReference type="SUPFAM" id="SSF46557">
    <property type="entry name" value="GreA transcript cleavage protein, N-terminal domain"/>
    <property type="match status" value="1"/>
</dbReference>
<evidence type="ECO:0000256" key="6">
    <source>
        <dbReference type="ARBA" id="ARBA00023163"/>
    </source>
</evidence>
<gene>
    <name evidence="9 13" type="primary">greA</name>
    <name evidence="13" type="ORF">IAA67_00425</name>
</gene>
<dbReference type="GO" id="GO:0070063">
    <property type="term" value="F:RNA polymerase binding"/>
    <property type="evidence" value="ECO:0007669"/>
    <property type="project" value="InterPro"/>
</dbReference>
<evidence type="ECO:0000256" key="9">
    <source>
        <dbReference type="HAMAP-Rule" id="MF_00105"/>
    </source>
</evidence>
<keyword evidence="13" id="KW-0251">Elongation factor</keyword>
<keyword evidence="6 9" id="KW-0804">Transcription</keyword>
<evidence type="ECO:0000259" key="12">
    <source>
        <dbReference type="Pfam" id="PF03449"/>
    </source>
</evidence>
<reference evidence="13" key="1">
    <citation type="submission" date="2020-10" db="EMBL/GenBank/DDBJ databases">
        <authorList>
            <person name="Gilroy R."/>
        </authorList>
    </citation>
    <scope>NUCLEOTIDE SEQUENCE</scope>
    <source>
        <strain evidence="13">ChiSjej2B20-13462</strain>
    </source>
</reference>
<evidence type="ECO:0000313" key="13">
    <source>
        <dbReference type="EMBL" id="HIQ68788.1"/>
    </source>
</evidence>
<keyword evidence="5 9" id="KW-0238">DNA-binding</keyword>
<dbReference type="InterPro" id="IPR028624">
    <property type="entry name" value="Tscrpt_elong_fac_GreA/B"/>
</dbReference>
<evidence type="ECO:0000313" key="14">
    <source>
        <dbReference type="Proteomes" id="UP000886874"/>
    </source>
</evidence>
<dbReference type="NCBIfam" id="NF001263">
    <property type="entry name" value="PRK00226.1-4"/>
    <property type="match status" value="1"/>
</dbReference>
<dbReference type="Pfam" id="PF03449">
    <property type="entry name" value="GreA_GreB_N"/>
    <property type="match status" value="1"/>
</dbReference>
<dbReference type="PANTHER" id="PTHR30437">
    <property type="entry name" value="TRANSCRIPTION ELONGATION FACTOR GREA"/>
    <property type="match status" value="1"/>
</dbReference>
<dbReference type="PROSITE" id="PS00829">
    <property type="entry name" value="GREAB_1"/>
    <property type="match status" value="1"/>
</dbReference>
<dbReference type="InterPro" id="IPR006359">
    <property type="entry name" value="Tscrpt_elong_fac_GreA"/>
</dbReference>
<evidence type="ECO:0000256" key="1">
    <source>
        <dbReference type="ARBA" id="ARBA00008213"/>
    </source>
</evidence>
<evidence type="ECO:0000256" key="4">
    <source>
        <dbReference type="ARBA" id="ARBA00023054"/>
    </source>
</evidence>
<dbReference type="PROSITE" id="PS00830">
    <property type="entry name" value="GREAB_2"/>
    <property type="match status" value="1"/>
</dbReference>
<dbReference type="Gene3D" id="1.10.287.180">
    <property type="entry name" value="Transcription elongation factor, GreA/GreB, N-terminal domain"/>
    <property type="match status" value="1"/>
</dbReference>